<evidence type="ECO:0000313" key="11">
    <source>
        <dbReference type="Proteomes" id="UP000577956"/>
    </source>
</evidence>
<keyword evidence="3 7" id="KW-1133">Transmembrane helix</keyword>
<organism evidence="10 11">
    <name type="scientific">Cellulomonas oligotrophica</name>
    <dbReference type="NCBI Taxonomy" id="931536"/>
    <lineage>
        <taxon>Bacteria</taxon>
        <taxon>Bacillati</taxon>
        <taxon>Actinomycetota</taxon>
        <taxon>Actinomycetes</taxon>
        <taxon>Micrococcales</taxon>
        <taxon>Cellulomonadaceae</taxon>
        <taxon>Cellulomonas</taxon>
    </lineage>
</organism>
<dbReference type="Pfam" id="PF02618">
    <property type="entry name" value="YceG"/>
    <property type="match status" value="1"/>
</dbReference>
<dbReference type="EC" id="4.2.2.29" evidence="7"/>
<dbReference type="GO" id="GO:0005886">
    <property type="term" value="C:plasma membrane"/>
    <property type="evidence" value="ECO:0007669"/>
    <property type="project" value="UniProtKB-SubCell"/>
</dbReference>
<feature type="transmembrane region" description="Helical" evidence="7">
    <location>
        <begin position="58"/>
        <end position="87"/>
    </location>
</feature>
<evidence type="ECO:0000256" key="5">
    <source>
        <dbReference type="ARBA" id="ARBA00023239"/>
    </source>
</evidence>
<dbReference type="PANTHER" id="PTHR30518">
    <property type="entry name" value="ENDOLYTIC MUREIN TRANSGLYCOSYLASE"/>
    <property type="match status" value="1"/>
</dbReference>
<name>A0A7Y9JXG3_9CELL</name>
<evidence type="ECO:0000256" key="2">
    <source>
        <dbReference type="ARBA" id="ARBA00022692"/>
    </source>
</evidence>
<dbReference type="EMBL" id="JACCBK010000001">
    <property type="protein sequence ID" value="NYD84679.1"/>
    <property type="molecule type" value="Genomic_DNA"/>
</dbReference>
<keyword evidence="6 7" id="KW-0961">Cell wall biogenesis/degradation</keyword>
<keyword evidence="1 7" id="KW-1003">Cell membrane</keyword>
<reference evidence="10 11" key="1">
    <citation type="submission" date="2020-07" db="EMBL/GenBank/DDBJ databases">
        <title>Sequencing the genomes of 1000 actinobacteria strains.</title>
        <authorList>
            <person name="Klenk H.-P."/>
        </authorList>
    </citation>
    <scope>NUCLEOTIDE SEQUENCE [LARGE SCALE GENOMIC DNA]</scope>
    <source>
        <strain evidence="10 11">DSM 24482</strain>
    </source>
</reference>
<comment type="function">
    <text evidence="7">Functions as a peptidoglycan terminase that cleaves nascent peptidoglycan strands endolytically to terminate their elongation.</text>
</comment>
<evidence type="ECO:0000256" key="6">
    <source>
        <dbReference type="ARBA" id="ARBA00023316"/>
    </source>
</evidence>
<accession>A0A7Y9JXG3</accession>
<dbReference type="RefSeq" id="WP_140459001.1">
    <property type="nucleotide sequence ID" value="NZ_BAABFI010000004.1"/>
</dbReference>
<keyword evidence="5 7" id="KW-0456">Lyase</keyword>
<dbReference type="InterPro" id="IPR003770">
    <property type="entry name" value="MLTG-like"/>
</dbReference>
<dbReference type="HAMAP" id="MF_02065">
    <property type="entry name" value="MltG"/>
    <property type="match status" value="1"/>
</dbReference>
<reference evidence="9 12" key="2">
    <citation type="submission" date="2021-01" db="EMBL/GenBank/DDBJ databases">
        <title>Whole genome shotgun sequence of Cellulomonas oligotrophica NBRC 109435.</title>
        <authorList>
            <person name="Komaki H."/>
            <person name="Tamura T."/>
        </authorList>
    </citation>
    <scope>NUCLEOTIDE SEQUENCE [LARGE SCALE GENOMIC DNA]</scope>
    <source>
        <strain evidence="9 12">NBRC 109435</strain>
    </source>
</reference>
<proteinExistence type="inferred from homology"/>
<dbReference type="Gene3D" id="3.30.1490.480">
    <property type="entry name" value="Endolytic murein transglycosylase"/>
    <property type="match status" value="1"/>
</dbReference>
<dbReference type="GO" id="GO:0009252">
    <property type="term" value="P:peptidoglycan biosynthetic process"/>
    <property type="evidence" value="ECO:0007669"/>
    <property type="project" value="UniProtKB-UniRule"/>
</dbReference>
<dbReference type="PANTHER" id="PTHR30518:SF2">
    <property type="entry name" value="ENDOLYTIC MUREIN TRANSGLYCOSYLASE"/>
    <property type="match status" value="1"/>
</dbReference>
<feature type="region of interest" description="Disordered" evidence="8">
    <location>
        <begin position="1"/>
        <end position="51"/>
    </location>
</feature>
<evidence type="ECO:0000313" key="9">
    <source>
        <dbReference type="EMBL" id="GIG31746.1"/>
    </source>
</evidence>
<evidence type="ECO:0000313" key="12">
    <source>
        <dbReference type="Proteomes" id="UP000618382"/>
    </source>
</evidence>
<feature type="compositionally biased region" description="Basic residues" evidence="8">
    <location>
        <begin position="36"/>
        <end position="51"/>
    </location>
</feature>
<gene>
    <name evidence="7" type="primary">mltG</name>
    <name evidence="10" type="ORF">BKA21_000228</name>
    <name evidence="9" type="ORF">Col01nite_09050</name>
</gene>
<evidence type="ECO:0000256" key="4">
    <source>
        <dbReference type="ARBA" id="ARBA00023136"/>
    </source>
</evidence>
<keyword evidence="2 7" id="KW-0812">Transmembrane</keyword>
<comment type="catalytic activity">
    <reaction evidence="7">
        <text>a peptidoglycan chain = a peptidoglycan chain with N-acetyl-1,6-anhydromuramyl-[peptide] at the reducing end + a peptidoglycan chain with N-acetylglucosamine at the non-reducing end.</text>
        <dbReference type="EC" id="4.2.2.29"/>
    </reaction>
</comment>
<dbReference type="GO" id="GO:0071555">
    <property type="term" value="P:cell wall organization"/>
    <property type="evidence" value="ECO:0007669"/>
    <property type="project" value="UniProtKB-KW"/>
</dbReference>
<evidence type="ECO:0000256" key="1">
    <source>
        <dbReference type="ARBA" id="ARBA00022475"/>
    </source>
</evidence>
<protein>
    <recommendedName>
        <fullName evidence="7">Endolytic murein transglycosylase</fullName>
        <ecNumber evidence="7">4.2.2.29</ecNumber>
    </recommendedName>
    <alternativeName>
        <fullName evidence="7">Peptidoglycan lytic transglycosylase</fullName>
    </alternativeName>
    <alternativeName>
        <fullName evidence="7">Peptidoglycan polymerization terminase</fullName>
    </alternativeName>
</protein>
<sequence length="405" mass="43043">MSNHTEWWAPAQAEGGAADLFGDRTPAGAPPEEPRRRSRASSRRRQEKVKKQRRRRSYAILAVALVMVAGAGYVVFSLFGGALGGLFGGGSSSAAAVTDYTGPGRPGGNPVVIPAGATGADMATALVEAGVVASEGAFLDAFEANPDAASIQPGTYNLLLEMKASEAVVALLDPSSRVTMNVTIPEGYTAEQIYQRINEVTLIPVEDLRAAAADPAAIGLPAEANGAIEGWLFPSTYPVEEDADAASVLSQMTAKTVETLTAKGVAQDQWEDLLKKASLVEREAKLDEDRPKIARAIENRLAQGMRLDIDAAVAYGAGISGTELNDDYLNDTSNPYNLRRLTGLPPTPIASPGEKSIDAVLNPAEGEWLFWVTVNLDTGETRFATTNDEHNQNKALYQQWVAENS</sequence>
<comment type="caution">
    <text evidence="10">The sequence shown here is derived from an EMBL/GenBank/DDBJ whole genome shotgun (WGS) entry which is preliminary data.</text>
</comment>
<dbReference type="AlphaFoldDB" id="A0A7Y9JXG3"/>
<dbReference type="Proteomes" id="UP000618382">
    <property type="component" value="Unassembled WGS sequence"/>
</dbReference>
<feature type="site" description="Important for catalytic activity" evidence="7">
    <location>
        <position position="283"/>
    </location>
</feature>
<evidence type="ECO:0000256" key="7">
    <source>
        <dbReference type="HAMAP-Rule" id="MF_02065"/>
    </source>
</evidence>
<evidence type="ECO:0000256" key="8">
    <source>
        <dbReference type="SAM" id="MobiDB-lite"/>
    </source>
</evidence>
<dbReference type="NCBIfam" id="TIGR00247">
    <property type="entry name" value="endolytic transglycosylase MltG"/>
    <property type="match status" value="1"/>
</dbReference>
<dbReference type="CDD" id="cd08010">
    <property type="entry name" value="MltG_like"/>
    <property type="match status" value="1"/>
</dbReference>
<dbReference type="EMBL" id="BONN01000002">
    <property type="protein sequence ID" value="GIG31746.1"/>
    <property type="molecule type" value="Genomic_DNA"/>
</dbReference>
<comment type="similarity">
    <text evidence="7">Belongs to the transglycosylase MltG family.</text>
</comment>
<keyword evidence="4 7" id="KW-0472">Membrane</keyword>
<dbReference type="Gene3D" id="3.30.160.60">
    <property type="entry name" value="Classic Zinc Finger"/>
    <property type="match status" value="1"/>
</dbReference>
<evidence type="ECO:0000313" key="10">
    <source>
        <dbReference type="EMBL" id="NYD84679.1"/>
    </source>
</evidence>
<comment type="subcellular location">
    <subcellularLocation>
        <location evidence="7">Cell membrane</location>
        <topology evidence="7">Single-pass membrane protein</topology>
    </subcellularLocation>
</comment>
<dbReference type="Proteomes" id="UP000577956">
    <property type="component" value="Unassembled WGS sequence"/>
</dbReference>
<dbReference type="GO" id="GO:0008932">
    <property type="term" value="F:lytic endotransglycosylase activity"/>
    <property type="evidence" value="ECO:0007669"/>
    <property type="project" value="UniProtKB-UniRule"/>
</dbReference>
<evidence type="ECO:0000256" key="3">
    <source>
        <dbReference type="ARBA" id="ARBA00022989"/>
    </source>
</evidence>
<keyword evidence="12" id="KW-1185">Reference proteome</keyword>